<dbReference type="InterPro" id="IPR050490">
    <property type="entry name" value="Bact_solute-bd_prot1"/>
</dbReference>
<dbReference type="EMBL" id="PYHR01000002">
    <property type="protein sequence ID" value="PWD51303.1"/>
    <property type="molecule type" value="Genomic_DNA"/>
</dbReference>
<sequence length="555" mass="59999">MITTRNRWTTAVAAAAACAVLAACSSGGGGTGGGDADGEAGIGEAQSVGAMEEFEAGTTFRATEPLEFSLMYRDHPNYPVLGDWLAFSTLESEQNVTFSRTDVPLADWDQKKALLIGAGDAAELIPVTYPGQEVQFISGGAILPVSDYLEYMPNYTQKVEDWGLQDDIDAQLRQADGKYYLLPGLREIPDVQYSVVIREDLFANAGITEDPEDWEEFAEQLEQVKAANPGLSHAWSDRWTDSTPLGSALNVMAPTFGTSAGWGYENAWYDQEAEEFVLAGTTDAYRDLVTYAAGLVADGSLDPEVTQSDDQAIQKFVSGSSAAISGNTQELTSYRTKFADSGQADVPLRLIEIPDGPFGNYLSGSQLSSGLMISAKAAEQPHFKALLQFADWLYYSDEGIEFAQWGVEGETYTKDAEGVRTLEPTIGWNALNPDAPERLNADYGFSNGVFLLANGSTTDLLQSVMSEEIQTWTDEVLAGKETLPVSPSPQLEELELEQTSLLDTQIQDAVMAATAAFITGGRSLDTWDTYVSEIEGLGATQLIDTYNAALERQQG</sequence>
<evidence type="ECO:0000256" key="2">
    <source>
        <dbReference type="ARBA" id="ARBA00022729"/>
    </source>
</evidence>
<accession>A0A2U1ZWI7</accession>
<proteinExistence type="predicted"/>
<dbReference type="Gene3D" id="3.40.190.10">
    <property type="entry name" value="Periplasmic binding protein-like II"/>
    <property type="match status" value="2"/>
</dbReference>
<keyword evidence="8" id="KW-1185">Reference proteome</keyword>
<keyword evidence="4" id="KW-0564">Palmitate</keyword>
<evidence type="ECO:0000313" key="8">
    <source>
        <dbReference type="Proteomes" id="UP000245166"/>
    </source>
</evidence>
<comment type="caution">
    <text evidence="7">The sequence shown here is derived from an EMBL/GenBank/DDBJ whole genome shotgun (WGS) entry which is preliminary data.</text>
</comment>
<feature type="signal peptide" evidence="6">
    <location>
        <begin position="1"/>
        <end position="22"/>
    </location>
</feature>
<organism evidence="7 8">
    <name type="scientific">Serinibacter arcticus</name>
    <dbReference type="NCBI Taxonomy" id="1655435"/>
    <lineage>
        <taxon>Bacteria</taxon>
        <taxon>Bacillati</taxon>
        <taxon>Actinomycetota</taxon>
        <taxon>Actinomycetes</taxon>
        <taxon>Micrococcales</taxon>
        <taxon>Beutenbergiaceae</taxon>
        <taxon>Serinibacter</taxon>
    </lineage>
</organism>
<feature type="chain" id="PRO_5015527327" evidence="6">
    <location>
        <begin position="23"/>
        <end position="555"/>
    </location>
</feature>
<keyword evidence="2 6" id="KW-0732">Signal</keyword>
<keyword evidence="5" id="KW-0449">Lipoprotein</keyword>
<gene>
    <name evidence="7" type="ORF">C8046_12170</name>
</gene>
<evidence type="ECO:0000256" key="4">
    <source>
        <dbReference type="ARBA" id="ARBA00023139"/>
    </source>
</evidence>
<evidence type="ECO:0000256" key="6">
    <source>
        <dbReference type="SAM" id="SignalP"/>
    </source>
</evidence>
<dbReference type="Proteomes" id="UP000245166">
    <property type="component" value="Unassembled WGS sequence"/>
</dbReference>
<evidence type="ECO:0000313" key="7">
    <source>
        <dbReference type="EMBL" id="PWD51303.1"/>
    </source>
</evidence>
<evidence type="ECO:0000256" key="1">
    <source>
        <dbReference type="ARBA" id="ARBA00022475"/>
    </source>
</evidence>
<name>A0A2U1ZWI7_9MICO</name>
<protein>
    <submittedName>
        <fullName evidence="7">Sugar ABC transporter substrate-binding protein</fullName>
    </submittedName>
</protein>
<dbReference type="OrthoDB" id="9787283at2"/>
<keyword evidence="1" id="KW-1003">Cell membrane</keyword>
<keyword evidence="3" id="KW-0472">Membrane</keyword>
<dbReference type="AlphaFoldDB" id="A0A2U1ZWI7"/>
<dbReference type="PANTHER" id="PTHR43649">
    <property type="entry name" value="ARABINOSE-BINDING PROTEIN-RELATED"/>
    <property type="match status" value="1"/>
</dbReference>
<evidence type="ECO:0000256" key="3">
    <source>
        <dbReference type="ARBA" id="ARBA00023136"/>
    </source>
</evidence>
<dbReference type="SUPFAM" id="SSF53850">
    <property type="entry name" value="Periplasmic binding protein-like II"/>
    <property type="match status" value="1"/>
</dbReference>
<dbReference type="Pfam" id="PF13416">
    <property type="entry name" value="SBP_bac_8"/>
    <property type="match status" value="1"/>
</dbReference>
<dbReference type="InterPro" id="IPR006059">
    <property type="entry name" value="SBP"/>
</dbReference>
<dbReference type="RefSeq" id="WP_109229684.1">
    <property type="nucleotide sequence ID" value="NZ_PYHR01000002.1"/>
</dbReference>
<reference evidence="7 8" key="1">
    <citation type="submission" date="2018-03" db="EMBL/GenBank/DDBJ databases">
        <title>Genome assembly of novel Miniimonas species PCH200.</title>
        <authorList>
            <person name="Thakur V."/>
            <person name="Kumar V."/>
            <person name="Singh D."/>
        </authorList>
    </citation>
    <scope>NUCLEOTIDE SEQUENCE [LARGE SCALE GENOMIC DNA]</scope>
    <source>
        <strain evidence="7 8">PCH200</strain>
    </source>
</reference>
<dbReference type="PROSITE" id="PS51257">
    <property type="entry name" value="PROKAR_LIPOPROTEIN"/>
    <property type="match status" value="1"/>
</dbReference>
<dbReference type="CDD" id="cd13583">
    <property type="entry name" value="PBP2_AlgQ_like_4"/>
    <property type="match status" value="1"/>
</dbReference>
<dbReference type="PANTHER" id="PTHR43649:SF33">
    <property type="entry name" value="POLYGALACTURONAN_RHAMNOGALACTURONAN-BINDING PROTEIN YTCQ"/>
    <property type="match status" value="1"/>
</dbReference>
<evidence type="ECO:0000256" key="5">
    <source>
        <dbReference type="ARBA" id="ARBA00023288"/>
    </source>
</evidence>